<evidence type="ECO:0000256" key="1">
    <source>
        <dbReference type="SAM" id="MobiDB-lite"/>
    </source>
</evidence>
<dbReference type="OrthoDB" id="8907571at2"/>
<sequence>MEWKTIRRGGIRSAAYDRRSRTLEVEFDTRRILRFRGVGEEIAEGFLASSSPMSYYRDRIEEDFEGEEVSSRTEAPAASASDAKKRAEEEWKRLFGG</sequence>
<dbReference type="InterPro" id="IPR025309">
    <property type="entry name" value="KTSC_dom"/>
</dbReference>
<accession>A0A388SIJ5</accession>
<dbReference type="AlphaFoldDB" id="A0A388SIJ5"/>
<name>A0A388SIJ5_9BURK</name>
<dbReference type="RefSeq" id="WP_116270786.1">
    <property type="nucleotide sequence ID" value="NZ_BGZJ01000002.1"/>
</dbReference>
<dbReference type="Proteomes" id="UP000266091">
    <property type="component" value="Unassembled WGS sequence"/>
</dbReference>
<comment type="caution">
    <text evidence="3">The sequence shown here is derived from an EMBL/GenBank/DDBJ whole genome shotgun (WGS) entry which is preliminary data.</text>
</comment>
<proteinExistence type="predicted"/>
<protein>
    <recommendedName>
        <fullName evidence="2">KTSC domain-containing protein</fullName>
    </recommendedName>
</protein>
<accession>A0A401LIB9</accession>
<reference evidence="3 4" key="1">
    <citation type="journal article" date="2018" name="Int. J. Syst. Evol. Microbiol.">
        <title>Mesosutterella multiformis gen. nov., sp. nov., a member of the family Sutterellaceae and Sutterella megalosphaeroides sp. nov., isolated from human faeces.</title>
        <authorList>
            <person name="Sakamoto M."/>
            <person name="Ikeyama N."/>
            <person name="Kunihiro T."/>
            <person name="Iino T."/>
            <person name="Yuki M."/>
            <person name="Ohkuma M."/>
        </authorList>
    </citation>
    <scope>NUCLEOTIDE SEQUENCE [LARGE SCALE GENOMIC DNA]</scope>
    <source>
        <strain evidence="3 4">4NBBH2</strain>
    </source>
</reference>
<dbReference type="Pfam" id="PF13619">
    <property type="entry name" value="KTSC"/>
    <property type="match status" value="1"/>
</dbReference>
<feature type="region of interest" description="Disordered" evidence="1">
    <location>
        <begin position="66"/>
        <end position="85"/>
    </location>
</feature>
<dbReference type="EMBL" id="BGZJ01000002">
    <property type="protein sequence ID" value="GBO94534.1"/>
    <property type="molecule type" value="Genomic_DNA"/>
</dbReference>
<feature type="domain" description="KTSC" evidence="2">
    <location>
        <begin position="11"/>
        <end position="64"/>
    </location>
</feature>
<organism evidence="3 4">
    <name type="scientific">Mesosutterella multiformis</name>
    <dbReference type="NCBI Taxonomy" id="2259133"/>
    <lineage>
        <taxon>Bacteria</taxon>
        <taxon>Pseudomonadati</taxon>
        <taxon>Pseudomonadota</taxon>
        <taxon>Betaproteobacteria</taxon>
        <taxon>Burkholderiales</taxon>
        <taxon>Sutterellaceae</taxon>
        <taxon>Mesosutterella</taxon>
    </lineage>
</organism>
<evidence type="ECO:0000259" key="2">
    <source>
        <dbReference type="Pfam" id="PF13619"/>
    </source>
</evidence>
<keyword evidence="4" id="KW-1185">Reference proteome</keyword>
<gene>
    <name evidence="3" type="ORF">MESMUL_18880</name>
</gene>
<evidence type="ECO:0000313" key="4">
    <source>
        <dbReference type="Proteomes" id="UP000266091"/>
    </source>
</evidence>
<evidence type="ECO:0000313" key="3">
    <source>
        <dbReference type="EMBL" id="GBO94534.1"/>
    </source>
</evidence>